<evidence type="ECO:0000256" key="1">
    <source>
        <dbReference type="ARBA" id="ARBA00009981"/>
    </source>
</evidence>
<reference evidence="2 3" key="1">
    <citation type="submission" date="2019-11" db="EMBL/GenBank/DDBJ databases">
        <authorList>
            <person name="Zhang X.Y."/>
        </authorList>
    </citation>
    <scope>NUCLEOTIDE SEQUENCE [LARGE SCALE GENOMIC DNA]</scope>
    <source>
        <strain evidence="2 3">C176</strain>
    </source>
</reference>
<dbReference type="NCBIfam" id="TIGR01552">
    <property type="entry name" value="phd_fam"/>
    <property type="match status" value="1"/>
</dbReference>
<dbReference type="AlphaFoldDB" id="A0A6N7QVB9"/>
<comment type="caution">
    <text evidence="2">The sequence shown here is derived from an EMBL/GenBank/DDBJ whole genome shotgun (WGS) entry which is preliminary data.</text>
</comment>
<evidence type="ECO:0000313" key="3">
    <source>
        <dbReference type="Proteomes" id="UP000433788"/>
    </source>
</evidence>
<dbReference type="SUPFAM" id="SSF143120">
    <property type="entry name" value="YefM-like"/>
    <property type="match status" value="1"/>
</dbReference>
<proteinExistence type="inferred from homology"/>
<evidence type="ECO:0000313" key="2">
    <source>
        <dbReference type="EMBL" id="MRH79098.1"/>
    </source>
</evidence>
<sequence>MKATTKDLRLHTPELLAATERGEEVVITFRGKPRAVLTAYKLSPEARTDRNPAFGLWAGSERATALSVEEEVRALRKPRPLV</sequence>
<organism evidence="2 3">
    <name type="scientific">Spiribacter salilacus</name>
    <dbReference type="NCBI Taxonomy" id="2664894"/>
    <lineage>
        <taxon>Bacteria</taxon>
        <taxon>Pseudomonadati</taxon>
        <taxon>Pseudomonadota</taxon>
        <taxon>Gammaproteobacteria</taxon>
        <taxon>Chromatiales</taxon>
        <taxon>Ectothiorhodospiraceae</taxon>
        <taxon>Spiribacter</taxon>
    </lineage>
</organism>
<dbReference type="Proteomes" id="UP000433788">
    <property type="component" value="Unassembled WGS sequence"/>
</dbReference>
<gene>
    <name evidence="2" type="ORF">GH984_10345</name>
</gene>
<name>A0A6N7QVB9_9GAMM</name>
<dbReference type="Gene3D" id="3.40.1620.10">
    <property type="entry name" value="YefM-like domain"/>
    <property type="match status" value="1"/>
</dbReference>
<protein>
    <submittedName>
        <fullName evidence="2">Type II toxin-antitoxin system prevent-host-death family antitoxin</fullName>
    </submittedName>
</protein>
<dbReference type="EMBL" id="WJPP01000005">
    <property type="protein sequence ID" value="MRH79098.1"/>
    <property type="molecule type" value="Genomic_DNA"/>
</dbReference>
<accession>A0A6N7QVB9</accession>
<comment type="similarity">
    <text evidence="1">Belongs to the phD/YefM antitoxin family.</text>
</comment>
<dbReference type="InterPro" id="IPR036165">
    <property type="entry name" value="YefM-like_sf"/>
</dbReference>
<keyword evidence="3" id="KW-1185">Reference proteome</keyword>
<dbReference type="RefSeq" id="WP_153720137.1">
    <property type="nucleotide sequence ID" value="NZ_WJPP01000005.1"/>
</dbReference>